<evidence type="ECO:0000259" key="8">
    <source>
        <dbReference type="Pfam" id="PF01551"/>
    </source>
</evidence>
<organism evidence="9 10">
    <name type="scientific">Piscinibacter terrae</name>
    <dbReference type="NCBI Taxonomy" id="2496871"/>
    <lineage>
        <taxon>Bacteria</taxon>
        <taxon>Pseudomonadati</taxon>
        <taxon>Pseudomonadota</taxon>
        <taxon>Betaproteobacteria</taxon>
        <taxon>Burkholderiales</taxon>
        <taxon>Sphaerotilaceae</taxon>
        <taxon>Piscinibacter</taxon>
    </lineage>
</organism>
<dbReference type="GO" id="GO:0046872">
    <property type="term" value="F:metal ion binding"/>
    <property type="evidence" value="ECO:0007669"/>
    <property type="project" value="UniProtKB-KW"/>
</dbReference>
<evidence type="ECO:0000256" key="4">
    <source>
        <dbReference type="ARBA" id="ARBA00022801"/>
    </source>
</evidence>
<dbReference type="InterPro" id="IPR016047">
    <property type="entry name" value="M23ase_b-sheet_dom"/>
</dbReference>
<dbReference type="Proteomes" id="UP000267464">
    <property type="component" value="Unassembled WGS sequence"/>
</dbReference>
<keyword evidence="2" id="KW-0645">Protease</keyword>
<dbReference type="PANTHER" id="PTHR21666:SF288">
    <property type="entry name" value="CELL DIVISION PROTEIN YTFB"/>
    <property type="match status" value="1"/>
</dbReference>
<keyword evidence="7" id="KW-1133">Transmembrane helix</keyword>
<keyword evidence="3" id="KW-0479">Metal-binding</keyword>
<proteinExistence type="predicted"/>
<evidence type="ECO:0000313" key="9">
    <source>
        <dbReference type="EMBL" id="RQP23297.1"/>
    </source>
</evidence>
<accession>A0A3N7HM99</accession>
<keyword evidence="7" id="KW-0472">Membrane</keyword>
<protein>
    <submittedName>
        <fullName evidence="9">M23 family peptidase</fullName>
    </submittedName>
</protein>
<feature type="transmembrane region" description="Helical" evidence="7">
    <location>
        <begin position="21"/>
        <end position="45"/>
    </location>
</feature>
<dbReference type="InterPro" id="IPR011055">
    <property type="entry name" value="Dup_hybrid_motif"/>
</dbReference>
<evidence type="ECO:0000256" key="5">
    <source>
        <dbReference type="ARBA" id="ARBA00022833"/>
    </source>
</evidence>
<dbReference type="GO" id="GO:0006508">
    <property type="term" value="P:proteolysis"/>
    <property type="evidence" value="ECO:0007669"/>
    <property type="project" value="UniProtKB-KW"/>
</dbReference>
<name>A0A3N7HM99_9BURK</name>
<gene>
    <name evidence="9" type="ORF">DZC73_19540</name>
</gene>
<dbReference type="AlphaFoldDB" id="A0A3N7HM99"/>
<evidence type="ECO:0000256" key="6">
    <source>
        <dbReference type="ARBA" id="ARBA00023049"/>
    </source>
</evidence>
<dbReference type="InterPro" id="IPR050570">
    <property type="entry name" value="Cell_wall_metabolism_enzyme"/>
</dbReference>
<evidence type="ECO:0000256" key="3">
    <source>
        <dbReference type="ARBA" id="ARBA00022723"/>
    </source>
</evidence>
<dbReference type="SUPFAM" id="SSF51261">
    <property type="entry name" value="Duplicated hybrid motif"/>
    <property type="match status" value="1"/>
</dbReference>
<comment type="cofactor">
    <cofactor evidence="1">
        <name>Zn(2+)</name>
        <dbReference type="ChEBI" id="CHEBI:29105"/>
    </cofactor>
</comment>
<comment type="caution">
    <text evidence="9">The sequence shown here is derived from an EMBL/GenBank/DDBJ whole genome shotgun (WGS) entry which is preliminary data.</text>
</comment>
<keyword evidence="7" id="KW-0812">Transmembrane</keyword>
<reference evidence="9 10" key="2">
    <citation type="submission" date="2018-12" db="EMBL/GenBank/DDBJ databases">
        <title>Rhizobacter gummiphilus sp. nov., a rubber-degrading bacterium isolated from the soil of a botanical garden in Japan.</title>
        <authorList>
            <person name="Shunsuke S.S."/>
        </authorList>
    </citation>
    <scope>NUCLEOTIDE SEQUENCE [LARGE SCALE GENOMIC DNA]</scope>
    <source>
        <strain evidence="9 10">S-16</strain>
    </source>
</reference>
<evidence type="ECO:0000256" key="2">
    <source>
        <dbReference type="ARBA" id="ARBA00022670"/>
    </source>
</evidence>
<keyword evidence="4" id="KW-0378">Hydrolase</keyword>
<sequence length="317" mass="34145">MQILITHGSLARTRVLHFNRWQLAGALFGLITVLTLLSGTVYHVIFLKAAREGWPVVSQVVKLVVRDEFAQRDRFMRENLDAMATKVGEMQAKLIKLEAMGERVSGMAGVKPEEMQQIKPGAAGGKGGPFVPVARPSMDQLNGWVASLDEQADQNSDLLTMVEARLLEKKLVSLMIPNSRPVEGPIGSGFGFRADPFSGRAALHTGLDFPADSGTPIHAAAGGVVLFNEYHPQYGNVVEIDHGHGLVTRYAHSSKILVHAGDIVKRGQTIALVGTSGRSTGPHLHFEVLLDGAPQNPAKFLALADGETVPTTRKAAR</sequence>
<dbReference type="Pfam" id="PF01551">
    <property type="entry name" value="Peptidase_M23"/>
    <property type="match status" value="1"/>
</dbReference>
<dbReference type="EMBL" id="QUSW01000005">
    <property type="protein sequence ID" value="RQP23297.1"/>
    <property type="molecule type" value="Genomic_DNA"/>
</dbReference>
<keyword evidence="5" id="KW-0862">Zinc</keyword>
<feature type="domain" description="M23ase beta-sheet core" evidence="8">
    <location>
        <begin position="203"/>
        <end position="297"/>
    </location>
</feature>
<dbReference type="OrthoDB" id="9815245at2"/>
<dbReference type="CDD" id="cd12797">
    <property type="entry name" value="M23_peptidase"/>
    <property type="match status" value="1"/>
</dbReference>
<reference evidence="9 10" key="1">
    <citation type="submission" date="2018-08" db="EMBL/GenBank/DDBJ databases">
        <authorList>
            <person name="Khan S.A."/>
            <person name="Jeon C.O."/>
            <person name="Chun B.H."/>
            <person name="Jeong S.E."/>
        </authorList>
    </citation>
    <scope>NUCLEOTIDE SEQUENCE [LARGE SCALE GENOMIC DNA]</scope>
    <source>
        <strain evidence="9 10">S-16</strain>
    </source>
</reference>
<keyword evidence="10" id="KW-1185">Reference proteome</keyword>
<keyword evidence="6" id="KW-0482">Metalloprotease</keyword>
<evidence type="ECO:0000313" key="10">
    <source>
        <dbReference type="Proteomes" id="UP000267464"/>
    </source>
</evidence>
<dbReference type="Gene3D" id="2.70.70.10">
    <property type="entry name" value="Glucose Permease (Domain IIA)"/>
    <property type="match status" value="1"/>
</dbReference>
<dbReference type="FunFam" id="2.70.70.10:FF:000006">
    <property type="entry name" value="M23 family peptidase"/>
    <property type="match status" value="1"/>
</dbReference>
<dbReference type="GO" id="GO:0004222">
    <property type="term" value="F:metalloendopeptidase activity"/>
    <property type="evidence" value="ECO:0007669"/>
    <property type="project" value="TreeGrafter"/>
</dbReference>
<evidence type="ECO:0000256" key="1">
    <source>
        <dbReference type="ARBA" id="ARBA00001947"/>
    </source>
</evidence>
<dbReference type="RefSeq" id="WP_124542048.1">
    <property type="nucleotide sequence ID" value="NZ_QUSW01000005.1"/>
</dbReference>
<evidence type="ECO:0000256" key="7">
    <source>
        <dbReference type="SAM" id="Phobius"/>
    </source>
</evidence>
<dbReference type="PANTHER" id="PTHR21666">
    <property type="entry name" value="PEPTIDASE-RELATED"/>
    <property type="match status" value="1"/>
</dbReference>